<name>A0ACA9PDM6_9GLOM</name>
<sequence length="84" mass="9493">FQSYFSSDSDTSLARVVRSHVSNSEKLSLFAKVEFDVALSFFAFEDNLNKMLLHQEHKFGSNTRVNAYLTASVRLSLCGILDKL</sequence>
<feature type="non-terminal residue" evidence="1">
    <location>
        <position position="1"/>
    </location>
</feature>
<gene>
    <name evidence="1" type="ORF">RPERSI_LOCUS9719</name>
</gene>
<organism evidence="1 2">
    <name type="scientific">Racocetra persica</name>
    <dbReference type="NCBI Taxonomy" id="160502"/>
    <lineage>
        <taxon>Eukaryota</taxon>
        <taxon>Fungi</taxon>
        <taxon>Fungi incertae sedis</taxon>
        <taxon>Mucoromycota</taxon>
        <taxon>Glomeromycotina</taxon>
        <taxon>Glomeromycetes</taxon>
        <taxon>Diversisporales</taxon>
        <taxon>Gigasporaceae</taxon>
        <taxon>Racocetra</taxon>
    </lineage>
</organism>
<keyword evidence="2" id="KW-1185">Reference proteome</keyword>
<evidence type="ECO:0000313" key="2">
    <source>
        <dbReference type="Proteomes" id="UP000789920"/>
    </source>
</evidence>
<accession>A0ACA9PDM6</accession>
<dbReference type="Proteomes" id="UP000789920">
    <property type="component" value="Unassembled WGS sequence"/>
</dbReference>
<protein>
    <submittedName>
        <fullName evidence="1">34647_t:CDS:1</fullName>
    </submittedName>
</protein>
<reference evidence="1" key="1">
    <citation type="submission" date="2021-06" db="EMBL/GenBank/DDBJ databases">
        <authorList>
            <person name="Kallberg Y."/>
            <person name="Tangrot J."/>
            <person name="Rosling A."/>
        </authorList>
    </citation>
    <scope>NUCLEOTIDE SEQUENCE</scope>
    <source>
        <strain evidence="1">MA461A</strain>
    </source>
</reference>
<proteinExistence type="predicted"/>
<comment type="caution">
    <text evidence="1">The sequence shown here is derived from an EMBL/GenBank/DDBJ whole genome shotgun (WGS) entry which is preliminary data.</text>
</comment>
<evidence type="ECO:0000313" key="1">
    <source>
        <dbReference type="EMBL" id="CAG8694624.1"/>
    </source>
</evidence>
<dbReference type="EMBL" id="CAJVQC010018592">
    <property type="protein sequence ID" value="CAG8694624.1"/>
    <property type="molecule type" value="Genomic_DNA"/>
</dbReference>